<evidence type="ECO:0000313" key="2">
    <source>
        <dbReference type="EMBL" id="MFC7184006.1"/>
    </source>
</evidence>
<gene>
    <name evidence="2" type="ORF">ACFQMG_31110</name>
</gene>
<proteinExistence type="predicted"/>
<sequence length="59" mass="6206">MRNGEREWASIAVEEHSVTESETLGTGAGPRGRGLVVPLLLQPGGQHLVDKGDGIVEAQ</sequence>
<name>A0ABW2G3H6_9ACTN</name>
<organism evidence="2 3">
    <name type="scientific">Kitasatospora paranensis</name>
    <dbReference type="NCBI Taxonomy" id="258053"/>
    <lineage>
        <taxon>Bacteria</taxon>
        <taxon>Bacillati</taxon>
        <taxon>Actinomycetota</taxon>
        <taxon>Actinomycetes</taxon>
        <taxon>Kitasatosporales</taxon>
        <taxon>Streptomycetaceae</taxon>
        <taxon>Kitasatospora</taxon>
    </lineage>
</organism>
<evidence type="ECO:0000256" key="1">
    <source>
        <dbReference type="SAM" id="MobiDB-lite"/>
    </source>
</evidence>
<feature type="region of interest" description="Disordered" evidence="1">
    <location>
        <begin position="1"/>
        <end position="31"/>
    </location>
</feature>
<accession>A0ABW2G3H6</accession>
<protein>
    <submittedName>
        <fullName evidence="2">Uncharacterized protein</fullName>
    </submittedName>
</protein>
<comment type="caution">
    <text evidence="2">The sequence shown here is derived from an EMBL/GenBank/DDBJ whole genome shotgun (WGS) entry which is preliminary data.</text>
</comment>
<reference evidence="3" key="1">
    <citation type="journal article" date="2019" name="Int. J. Syst. Evol. Microbiol.">
        <title>The Global Catalogue of Microorganisms (GCM) 10K type strain sequencing project: providing services to taxonomists for standard genome sequencing and annotation.</title>
        <authorList>
            <consortium name="The Broad Institute Genomics Platform"/>
            <consortium name="The Broad Institute Genome Sequencing Center for Infectious Disease"/>
            <person name="Wu L."/>
            <person name="Ma J."/>
        </authorList>
    </citation>
    <scope>NUCLEOTIDE SEQUENCE [LARGE SCALE GENOMIC DNA]</scope>
    <source>
        <strain evidence="3">CGMCC 1.12859</strain>
    </source>
</reference>
<keyword evidence="3" id="KW-1185">Reference proteome</keyword>
<dbReference type="EMBL" id="JBHTAJ010000085">
    <property type="protein sequence ID" value="MFC7184006.1"/>
    <property type="molecule type" value="Genomic_DNA"/>
</dbReference>
<evidence type="ECO:0000313" key="3">
    <source>
        <dbReference type="Proteomes" id="UP001596435"/>
    </source>
</evidence>
<feature type="compositionally biased region" description="Basic and acidic residues" evidence="1">
    <location>
        <begin position="1"/>
        <end position="19"/>
    </location>
</feature>
<dbReference type="Proteomes" id="UP001596435">
    <property type="component" value="Unassembled WGS sequence"/>
</dbReference>
<dbReference type="RefSeq" id="WP_345706004.1">
    <property type="nucleotide sequence ID" value="NZ_BAABKV010000001.1"/>
</dbReference>